<dbReference type="Gene3D" id="3.40.50.720">
    <property type="entry name" value="NAD(P)-binding Rossmann-like Domain"/>
    <property type="match status" value="1"/>
</dbReference>
<sequence length="87" mass="9675">MNLNVRAALFCGRRPWPRHRIAAGIAGSIINMSLQIGHAGSAGHSLYCATKWAMRASVAAWPSKRSFCVSSVVFQGWRISWRRSSSW</sequence>
<evidence type="ECO:0000313" key="1">
    <source>
        <dbReference type="EMBL" id="MDL2405904.1"/>
    </source>
</evidence>
<evidence type="ECO:0008006" key="3">
    <source>
        <dbReference type="Google" id="ProtNLM"/>
    </source>
</evidence>
<dbReference type="InterPro" id="IPR036291">
    <property type="entry name" value="NAD(P)-bd_dom_sf"/>
</dbReference>
<gene>
    <name evidence="1" type="ORF">PY650_09545</name>
</gene>
<evidence type="ECO:0000313" key="2">
    <source>
        <dbReference type="Proteomes" id="UP001172630"/>
    </source>
</evidence>
<name>A0ABT7KFG8_9HYPH</name>
<keyword evidence="2" id="KW-1185">Reference proteome</keyword>
<dbReference type="SUPFAM" id="SSF51735">
    <property type="entry name" value="NAD(P)-binding Rossmann-fold domains"/>
    <property type="match status" value="1"/>
</dbReference>
<dbReference type="EMBL" id="JARFYN010000009">
    <property type="protein sequence ID" value="MDL2405904.1"/>
    <property type="molecule type" value="Genomic_DNA"/>
</dbReference>
<dbReference type="Proteomes" id="UP001172630">
    <property type="component" value="Unassembled WGS sequence"/>
</dbReference>
<comment type="caution">
    <text evidence="1">The sequence shown here is derived from an EMBL/GenBank/DDBJ whole genome shotgun (WGS) entry which is preliminary data.</text>
</comment>
<reference evidence="1" key="1">
    <citation type="submission" date="2023-06" db="EMBL/GenBank/DDBJ databases">
        <title>Phylogenetic Diversity of Rhizobium strains.</title>
        <authorList>
            <person name="Moura F.T."/>
            <person name="Helene L.C.F."/>
            <person name="Hungria M."/>
        </authorList>
    </citation>
    <scope>NUCLEOTIDE SEQUENCE</scope>
    <source>
        <strain evidence="1">CCGE524</strain>
    </source>
</reference>
<accession>A0ABT7KFG8</accession>
<proteinExistence type="predicted"/>
<dbReference type="RefSeq" id="WP_285878932.1">
    <property type="nucleotide sequence ID" value="NZ_JARFYN010000009.1"/>
</dbReference>
<protein>
    <recommendedName>
        <fullName evidence="3">SDR family NAD(P)-dependent oxidoreductase</fullName>
    </recommendedName>
</protein>
<organism evidence="1 2">
    <name type="scientific">Rhizobium calliandrae</name>
    <dbReference type="NCBI Taxonomy" id="1312182"/>
    <lineage>
        <taxon>Bacteria</taxon>
        <taxon>Pseudomonadati</taxon>
        <taxon>Pseudomonadota</taxon>
        <taxon>Alphaproteobacteria</taxon>
        <taxon>Hyphomicrobiales</taxon>
        <taxon>Rhizobiaceae</taxon>
        <taxon>Rhizobium/Agrobacterium group</taxon>
        <taxon>Rhizobium</taxon>
    </lineage>
</organism>